<dbReference type="Pfam" id="PF17200">
    <property type="entry name" value="sCache_2"/>
    <property type="match status" value="1"/>
</dbReference>
<protein>
    <submittedName>
        <fullName evidence="13">Chemotaxis protein</fullName>
    </submittedName>
</protein>
<dbReference type="Proteomes" id="UP000234881">
    <property type="component" value="Unassembled WGS sequence"/>
</dbReference>
<feature type="compositionally biased region" description="Polar residues" evidence="9">
    <location>
        <begin position="310"/>
        <end position="319"/>
    </location>
</feature>
<dbReference type="Pfam" id="PF00672">
    <property type="entry name" value="HAMP"/>
    <property type="match status" value="1"/>
</dbReference>
<dbReference type="PANTHER" id="PTHR32089">
    <property type="entry name" value="METHYL-ACCEPTING CHEMOTAXIS PROTEIN MCPB"/>
    <property type="match status" value="1"/>
</dbReference>
<evidence type="ECO:0000256" key="2">
    <source>
        <dbReference type="ARBA" id="ARBA00022475"/>
    </source>
</evidence>
<evidence type="ECO:0000256" key="9">
    <source>
        <dbReference type="SAM" id="MobiDB-lite"/>
    </source>
</evidence>
<dbReference type="SMART" id="SM01049">
    <property type="entry name" value="Cache_2"/>
    <property type="match status" value="1"/>
</dbReference>
<name>A0A2N5XK88_9HYPH</name>
<dbReference type="InterPro" id="IPR004089">
    <property type="entry name" value="MCPsignal_dom"/>
</dbReference>
<feature type="compositionally biased region" description="Low complexity" evidence="9">
    <location>
        <begin position="320"/>
        <end position="336"/>
    </location>
</feature>
<feature type="transmembrane region" description="Helical" evidence="10">
    <location>
        <begin position="12"/>
        <end position="35"/>
    </location>
</feature>
<proteinExistence type="inferred from homology"/>
<keyword evidence="6 8" id="KW-0807">Transducer</keyword>
<evidence type="ECO:0000259" key="11">
    <source>
        <dbReference type="PROSITE" id="PS50111"/>
    </source>
</evidence>
<gene>
    <name evidence="13" type="ORF">C0081_21745</name>
</gene>
<keyword evidence="5 10" id="KW-0472">Membrane</keyword>
<dbReference type="PANTHER" id="PTHR32089:SF112">
    <property type="entry name" value="LYSOZYME-LIKE PROTEIN-RELATED"/>
    <property type="match status" value="1"/>
</dbReference>
<evidence type="ECO:0000313" key="14">
    <source>
        <dbReference type="Proteomes" id="UP000234881"/>
    </source>
</evidence>
<dbReference type="AlphaFoldDB" id="A0A2N5XK88"/>
<dbReference type="Gene3D" id="6.10.340.10">
    <property type="match status" value="1"/>
</dbReference>
<dbReference type="InterPro" id="IPR033480">
    <property type="entry name" value="sCache_2"/>
</dbReference>
<feature type="region of interest" description="Disordered" evidence="9">
    <location>
        <begin position="309"/>
        <end position="336"/>
    </location>
</feature>
<keyword evidence="4 10" id="KW-1133">Transmembrane helix</keyword>
<evidence type="ECO:0000256" key="8">
    <source>
        <dbReference type="PROSITE-ProRule" id="PRU00284"/>
    </source>
</evidence>
<dbReference type="Gene3D" id="1.10.287.950">
    <property type="entry name" value="Methyl-accepting chemotaxis protein"/>
    <property type="match status" value="1"/>
</dbReference>
<feature type="domain" description="HAMP" evidence="12">
    <location>
        <begin position="211"/>
        <end position="264"/>
    </location>
</feature>
<dbReference type="RefSeq" id="WP_101535833.1">
    <property type="nucleotide sequence ID" value="NZ_PKUQ01000055.1"/>
</dbReference>
<dbReference type="GO" id="GO:0007165">
    <property type="term" value="P:signal transduction"/>
    <property type="evidence" value="ECO:0007669"/>
    <property type="project" value="UniProtKB-KW"/>
</dbReference>
<evidence type="ECO:0000256" key="10">
    <source>
        <dbReference type="SAM" id="Phobius"/>
    </source>
</evidence>
<dbReference type="InterPro" id="IPR003660">
    <property type="entry name" value="HAMP_dom"/>
</dbReference>
<accession>A0A2N5XK88</accession>
<sequence>MFLSKLPLSWKIAIPTLVVFFFMITLSALNLNTLWSTMHDERLSSLKHITVSARTIAEGYQKREAAGELSREEAQARAKAAIDSLRYDDGVGYIFVYKWDGTNLVLPNKDLVGKNLIDMKDANGLYLVRELIAMAKKDGGSLEYYWNKPGNDVPEIKLSWAEGVKDWQWMLGTGVYIDDLEQHFYAQAVVVTIASLLAVLVAALISYFIIRSINRPIASLIGNMLSLSEGNSNIQVTGIERDDEVGKMAKAMQVFVNNENSRKTLMADQQKSQELALAQGEAVQNLCLSFDREVAEMLSTVTASAMELQEASQHMSETALSTSTQSEQVSSASQQASSNVEAVASAAEELSASVSEVARQVQTSNEMALQASNEAATTNDRVERLAHSAKQISEVVTLIQAIAEQTNLLALNATIEAARAGESGKGFAVVAAEVKELANQTSKATEEIDKQISEIQLETDHTVSAISTISHTTANLSNISGQIAAAVDQQRAATEEIASNVTQASQVTHEVSVNIGSVTDAAENTRQTAKLVNDSSHQLQSKADELRTRVDNFLNDVKMQSAANG</sequence>
<feature type="transmembrane region" description="Helical" evidence="10">
    <location>
        <begin position="184"/>
        <end position="210"/>
    </location>
</feature>
<evidence type="ECO:0000256" key="5">
    <source>
        <dbReference type="ARBA" id="ARBA00023136"/>
    </source>
</evidence>
<evidence type="ECO:0000259" key="12">
    <source>
        <dbReference type="PROSITE" id="PS50885"/>
    </source>
</evidence>
<dbReference type="EMBL" id="PKUQ01000055">
    <property type="protein sequence ID" value="PLW74933.1"/>
    <property type="molecule type" value="Genomic_DNA"/>
</dbReference>
<keyword evidence="2" id="KW-1003">Cell membrane</keyword>
<dbReference type="OrthoDB" id="8482111at2"/>
<evidence type="ECO:0000313" key="13">
    <source>
        <dbReference type="EMBL" id="PLW74933.1"/>
    </source>
</evidence>
<keyword evidence="14" id="KW-1185">Reference proteome</keyword>
<feature type="domain" description="Methyl-accepting transducer" evidence="11">
    <location>
        <begin position="297"/>
        <end position="526"/>
    </location>
</feature>
<evidence type="ECO:0000256" key="7">
    <source>
        <dbReference type="ARBA" id="ARBA00029447"/>
    </source>
</evidence>
<evidence type="ECO:0000256" key="6">
    <source>
        <dbReference type="ARBA" id="ARBA00023224"/>
    </source>
</evidence>
<comment type="caution">
    <text evidence="13">The sequence shown here is derived from an EMBL/GenBank/DDBJ whole genome shotgun (WGS) entry which is preliminary data.</text>
</comment>
<dbReference type="Gene3D" id="3.30.450.20">
    <property type="entry name" value="PAS domain"/>
    <property type="match status" value="1"/>
</dbReference>
<dbReference type="PROSITE" id="PS50111">
    <property type="entry name" value="CHEMOTAXIS_TRANSDUC_2"/>
    <property type="match status" value="1"/>
</dbReference>
<dbReference type="SUPFAM" id="SSF58104">
    <property type="entry name" value="Methyl-accepting chemotaxis protein (MCP) signaling domain"/>
    <property type="match status" value="1"/>
</dbReference>
<dbReference type="GO" id="GO:0005886">
    <property type="term" value="C:plasma membrane"/>
    <property type="evidence" value="ECO:0007669"/>
    <property type="project" value="UniProtKB-SubCell"/>
</dbReference>
<evidence type="ECO:0000256" key="3">
    <source>
        <dbReference type="ARBA" id="ARBA00022692"/>
    </source>
</evidence>
<reference evidence="13 14" key="1">
    <citation type="submission" date="2018-01" db="EMBL/GenBank/DDBJ databases">
        <title>The draft genome sequence of Cohaesibacter sp. H1304.</title>
        <authorList>
            <person name="Wang N.-N."/>
            <person name="Du Z.-J."/>
        </authorList>
    </citation>
    <scope>NUCLEOTIDE SEQUENCE [LARGE SCALE GENOMIC DNA]</scope>
    <source>
        <strain evidence="13 14">H1304</strain>
    </source>
</reference>
<evidence type="ECO:0000256" key="4">
    <source>
        <dbReference type="ARBA" id="ARBA00022989"/>
    </source>
</evidence>
<organism evidence="13 14">
    <name type="scientific">Cohaesibacter celericrescens</name>
    <dbReference type="NCBI Taxonomy" id="2067669"/>
    <lineage>
        <taxon>Bacteria</taxon>
        <taxon>Pseudomonadati</taxon>
        <taxon>Pseudomonadota</taxon>
        <taxon>Alphaproteobacteria</taxon>
        <taxon>Hyphomicrobiales</taxon>
        <taxon>Cohaesibacteraceae</taxon>
    </lineage>
</organism>
<comment type="similarity">
    <text evidence="7">Belongs to the methyl-accepting chemotaxis (MCP) protein family.</text>
</comment>
<dbReference type="PROSITE" id="PS50885">
    <property type="entry name" value="HAMP"/>
    <property type="match status" value="1"/>
</dbReference>
<comment type="subcellular location">
    <subcellularLocation>
        <location evidence="1">Cell membrane</location>
        <topology evidence="1">Multi-pass membrane protein</topology>
    </subcellularLocation>
</comment>
<keyword evidence="3 10" id="KW-0812">Transmembrane</keyword>
<dbReference type="Pfam" id="PF00015">
    <property type="entry name" value="MCPsignal"/>
    <property type="match status" value="1"/>
</dbReference>
<dbReference type="SMART" id="SM00283">
    <property type="entry name" value="MA"/>
    <property type="match status" value="1"/>
</dbReference>
<evidence type="ECO:0000256" key="1">
    <source>
        <dbReference type="ARBA" id="ARBA00004651"/>
    </source>
</evidence>